<dbReference type="OrthoDB" id="10405970at2759"/>
<sequence>MFIARGRRRCRKLVLSGPFGQSLRQLPDQSLVQLLWVVGETACRCSRRRCSCHELGAAASTATGPASVCSASWGHHIRPAHKLSTVSAWHATGPASWTVRAVGAEVA</sequence>
<reference evidence="1 2" key="1">
    <citation type="submission" date="2019-01" db="EMBL/GenBank/DDBJ databases">
        <authorList>
            <person name="Sayadi A."/>
        </authorList>
    </citation>
    <scope>NUCLEOTIDE SEQUENCE [LARGE SCALE GENOMIC DNA]</scope>
</reference>
<dbReference type="Proteomes" id="UP000410492">
    <property type="component" value="Unassembled WGS sequence"/>
</dbReference>
<protein>
    <submittedName>
        <fullName evidence="1">Uncharacterized protein</fullName>
    </submittedName>
</protein>
<dbReference type="AlphaFoldDB" id="A0A653BZV1"/>
<evidence type="ECO:0000313" key="2">
    <source>
        <dbReference type="Proteomes" id="UP000410492"/>
    </source>
</evidence>
<proteinExistence type="predicted"/>
<name>A0A653BZV1_CALMS</name>
<keyword evidence="2" id="KW-1185">Reference proteome</keyword>
<gene>
    <name evidence="1" type="ORF">CALMAC_LOCUS5102</name>
</gene>
<evidence type="ECO:0000313" key="1">
    <source>
        <dbReference type="EMBL" id="VEN41175.1"/>
    </source>
</evidence>
<feature type="non-terminal residue" evidence="1">
    <location>
        <position position="107"/>
    </location>
</feature>
<accession>A0A653BZV1</accession>
<dbReference type="EMBL" id="CAACVG010006713">
    <property type="protein sequence ID" value="VEN41175.1"/>
    <property type="molecule type" value="Genomic_DNA"/>
</dbReference>
<organism evidence="1 2">
    <name type="scientific">Callosobruchus maculatus</name>
    <name type="common">Southern cowpea weevil</name>
    <name type="synonym">Pulse bruchid</name>
    <dbReference type="NCBI Taxonomy" id="64391"/>
    <lineage>
        <taxon>Eukaryota</taxon>
        <taxon>Metazoa</taxon>
        <taxon>Ecdysozoa</taxon>
        <taxon>Arthropoda</taxon>
        <taxon>Hexapoda</taxon>
        <taxon>Insecta</taxon>
        <taxon>Pterygota</taxon>
        <taxon>Neoptera</taxon>
        <taxon>Endopterygota</taxon>
        <taxon>Coleoptera</taxon>
        <taxon>Polyphaga</taxon>
        <taxon>Cucujiformia</taxon>
        <taxon>Chrysomeloidea</taxon>
        <taxon>Chrysomelidae</taxon>
        <taxon>Bruchinae</taxon>
        <taxon>Bruchini</taxon>
        <taxon>Callosobruchus</taxon>
    </lineage>
</organism>